<feature type="binding site" evidence="5">
    <location>
        <position position="133"/>
    </location>
    <ligand>
        <name>ATP</name>
        <dbReference type="ChEBI" id="CHEBI:30616"/>
    </ligand>
</feature>
<dbReference type="FunFam" id="3.30.1490.20:FF:000015">
    <property type="entry name" value="N5-carboxyaminoimidazole ribonucleotide synthase"/>
    <property type="match status" value="1"/>
</dbReference>
<keyword evidence="4 5" id="KW-0067">ATP-binding</keyword>
<gene>
    <name evidence="5 6" type="primary">purK</name>
    <name evidence="8" type="ORF">C1N32_18935</name>
</gene>
<accession>A0A2J8HVN7</accession>
<dbReference type="PANTHER" id="PTHR11609:SF5">
    <property type="entry name" value="PHOSPHORIBOSYLAMINOIMIDAZOLE CARBOXYLASE"/>
    <property type="match status" value="1"/>
</dbReference>
<keyword evidence="3 5" id="KW-0658">Purine biosynthesis</keyword>
<dbReference type="GO" id="GO:0005829">
    <property type="term" value="C:cytosol"/>
    <property type="evidence" value="ECO:0007669"/>
    <property type="project" value="TreeGrafter"/>
</dbReference>
<proteinExistence type="inferred from homology"/>
<dbReference type="InterPro" id="IPR011054">
    <property type="entry name" value="Rudment_hybrid_motif"/>
</dbReference>
<comment type="caution">
    <text evidence="8">The sequence shown here is derived from an EMBL/GenBank/DDBJ whole genome shotgun (WGS) entry which is preliminary data.</text>
</comment>
<dbReference type="SUPFAM" id="SSF56059">
    <property type="entry name" value="Glutathione synthetase ATP-binding domain-like"/>
    <property type="match status" value="1"/>
</dbReference>
<dbReference type="EMBL" id="POSK01000016">
    <property type="protein sequence ID" value="PNI02330.1"/>
    <property type="molecule type" value="Genomic_DNA"/>
</dbReference>
<dbReference type="GO" id="GO:0005524">
    <property type="term" value="F:ATP binding"/>
    <property type="evidence" value="ECO:0007669"/>
    <property type="project" value="UniProtKB-UniRule"/>
</dbReference>
<dbReference type="EC" id="6.3.4.18" evidence="5 6"/>
<dbReference type="Pfam" id="PF22660">
    <property type="entry name" value="RS_preATP-grasp-like"/>
    <property type="match status" value="1"/>
</dbReference>
<dbReference type="GO" id="GO:0004638">
    <property type="term" value="F:phosphoribosylaminoimidazole carboxylase activity"/>
    <property type="evidence" value="ECO:0007669"/>
    <property type="project" value="InterPro"/>
</dbReference>
<dbReference type="RefSeq" id="WP_102967083.1">
    <property type="nucleotide sequence ID" value="NZ_POSK01000016.1"/>
</dbReference>
<evidence type="ECO:0000256" key="4">
    <source>
        <dbReference type="ARBA" id="ARBA00022840"/>
    </source>
</evidence>
<dbReference type="Gene3D" id="3.30.1490.20">
    <property type="entry name" value="ATP-grasp fold, A domain"/>
    <property type="match status" value="1"/>
</dbReference>
<dbReference type="InterPro" id="IPR054350">
    <property type="entry name" value="PurT/PurK_preATP-grasp"/>
</dbReference>
<dbReference type="GO" id="GO:0006189">
    <property type="term" value="P:'de novo' IMP biosynthetic process"/>
    <property type="evidence" value="ECO:0007669"/>
    <property type="project" value="UniProtKB-UniRule"/>
</dbReference>
<dbReference type="Pfam" id="PF17769">
    <property type="entry name" value="PurK_C"/>
    <property type="match status" value="1"/>
</dbReference>
<dbReference type="UniPathway" id="UPA00074">
    <property type="reaction ID" value="UER00942"/>
</dbReference>
<evidence type="ECO:0000313" key="8">
    <source>
        <dbReference type="EMBL" id="PNI02330.1"/>
    </source>
</evidence>
<keyword evidence="2 5" id="KW-0547">Nucleotide-binding</keyword>
<dbReference type="InterPro" id="IPR040686">
    <property type="entry name" value="PurK_C"/>
</dbReference>
<evidence type="ECO:0000256" key="6">
    <source>
        <dbReference type="RuleBase" id="RU361200"/>
    </source>
</evidence>
<comment type="pathway">
    <text evidence="5 6">Purine metabolism; IMP biosynthesis via de novo pathway; 5-amino-1-(5-phospho-D-ribosyl)imidazole-4-carboxylate from 5-amino-1-(5-phospho-D-ribosyl)imidazole (N5-CAIR route): step 1/2.</text>
</comment>
<sequence>MHVLVLGSGQLARMMSLAGAPLNIEISAFDVNSKNVVHPLTQAVIGHGLEQAIEKADVITAEFEHIPHDVLEVCERSGKFLPSTDSIKAGGDRRLEKALLDNAGVRNAKYTVINNREDFDTAIAHVGVPMVLKSALGGYDGKGQWRLKNKEDADKIWPEMAECIASSNNQAVVAEEFVPFDREVSLVGARGKNGEVAVYPLAENVHVNGVLSLSTAIDAPELQEQAKEMFTAVANSLDYVGVLALEFFDVQGKLLVNEIAPRVHNSGHWTQQGAETCQFENHLRAVCGMPLGSTKLVRETSMINILGEDSLPESLLAMEGCHIHWYGKEKRPGRKMGHINVTADYHGELVRKLCELADVLDAEAFPAVQEVAKQFKS</sequence>
<dbReference type="Gene3D" id="3.40.50.20">
    <property type="match status" value="1"/>
</dbReference>
<dbReference type="SUPFAM" id="SSF51246">
    <property type="entry name" value="Rudiment single hybrid motif"/>
    <property type="match status" value="1"/>
</dbReference>
<comment type="similarity">
    <text evidence="5 6">Belongs to the PurK/PurT family.</text>
</comment>
<feature type="binding site" evidence="5">
    <location>
        <begin position="138"/>
        <end position="144"/>
    </location>
    <ligand>
        <name>ATP</name>
        <dbReference type="ChEBI" id="CHEBI:30616"/>
    </ligand>
</feature>
<feature type="domain" description="ATP-grasp" evidence="7">
    <location>
        <begin position="97"/>
        <end position="287"/>
    </location>
</feature>
<dbReference type="SUPFAM" id="SSF52440">
    <property type="entry name" value="PreATP-grasp domain"/>
    <property type="match status" value="1"/>
</dbReference>
<dbReference type="PROSITE" id="PS50975">
    <property type="entry name" value="ATP_GRASP"/>
    <property type="match status" value="1"/>
</dbReference>
<protein>
    <recommendedName>
        <fullName evidence="5 6">N5-carboxyaminoimidazole ribonucleotide synthase</fullName>
        <shortName evidence="5 6">N5-CAIR synthase</shortName>
        <ecNumber evidence="5 6">6.3.4.18</ecNumber>
    </recommendedName>
    <alternativeName>
        <fullName evidence="5 6">5-(carboxyamino)imidazole ribonucleotide synthetase</fullName>
    </alternativeName>
</protein>
<evidence type="ECO:0000256" key="3">
    <source>
        <dbReference type="ARBA" id="ARBA00022755"/>
    </source>
</evidence>
<feature type="binding site" evidence="5">
    <location>
        <position position="183"/>
    </location>
    <ligand>
        <name>ATP</name>
        <dbReference type="ChEBI" id="CHEBI:30616"/>
    </ligand>
</feature>
<feature type="binding site" evidence="5">
    <location>
        <position position="93"/>
    </location>
    <ligand>
        <name>ATP</name>
        <dbReference type="ChEBI" id="CHEBI:30616"/>
    </ligand>
</feature>
<organism evidence="8 9">
    <name type="scientific">Vibrio diazotrophicus</name>
    <dbReference type="NCBI Taxonomy" id="685"/>
    <lineage>
        <taxon>Bacteria</taxon>
        <taxon>Pseudomonadati</taxon>
        <taxon>Pseudomonadota</taxon>
        <taxon>Gammaproteobacteria</taxon>
        <taxon>Vibrionales</taxon>
        <taxon>Vibrionaceae</taxon>
        <taxon>Vibrio</taxon>
    </lineage>
</organism>
<name>A0A2J8HVN7_VIBDI</name>
<dbReference type="FunFam" id="3.30.470.20:FF:000029">
    <property type="entry name" value="N5-carboxyaminoimidazole ribonucleotide synthase"/>
    <property type="match status" value="1"/>
</dbReference>
<dbReference type="Proteomes" id="UP000236449">
    <property type="component" value="Unassembled WGS sequence"/>
</dbReference>
<dbReference type="InterPro" id="IPR003135">
    <property type="entry name" value="ATP-grasp_carboxylate-amine"/>
</dbReference>
<comment type="catalytic activity">
    <reaction evidence="5 6">
        <text>5-amino-1-(5-phospho-beta-D-ribosyl)imidazole + hydrogencarbonate + ATP = 5-carboxyamino-1-(5-phospho-D-ribosyl)imidazole + ADP + phosphate + 2 H(+)</text>
        <dbReference type="Rhea" id="RHEA:19317"/>
        <dbReference type="ChEBI" id="CHEBI:15378"/>
        <dbReference type="ChEBI" id="CHEBI:17544"/>
        <dbReference type="ChEBI" id="CHEBI:30616"/>
        <dbReference type="ChEBI" id="CHEBI:43474"/>
        <dbReference type="ChEBI" id="CHEBI:58730"/>
        <dbReference type="ChEBI" id="CHEBI:137981"/>
        <dbReference type="ChEBI" id="CHEBI:456216"/>
        <dbReference type="EC" id="6.3.4.18"/>
    </reaction>
</comment>
<dbReference type="InterPro" id="IPR016185">
    <property type="entry name" value="PreATP-grasp_dom_sf"/>
</dbReference>
<dbReference type="InterPro" id="IPR005875">
    <property type="entry name" value="PurK"/>
</dbReference>
<keyword evidence="1 5" id="KW-0436">Ligase</keyword>
<dbReference type="AlphaFoldDB" id="A0A2J8HVN7"/>
<dbReference type="GO" id="GO:0034028">
    <property type="term" value="F:5-(carboxyamino)imidazole ribonucleotide synthase activity"/>
    <property type="evidence" value="ECO:0007669"/>
    <property type="project" value="UniProtKB-UniRule"/>
</dbReference>
<evidence type="ECO:0000256" key="5">
    <source>
        <dbReference type="HAMAP-Rule" id="MF_01928"/>
    </source>
</evidence>
<dbReference type="OrthoDB" id="9804625at2"/>
<dbReference type="InterPro" id="IPR013815">
    <property type="entry name" value="ATP_grasp_subdomain_1"/>
</dbReference>
<dbReference type="HAMAP" id="MF_01928">
    <property type="entry name" value="PurK"/>
    <property type="match status" value="1"/>
</dbReference>
<evidence type="ECO:0000313" key="9">
    <source>
        <dbReference type="Proteomes" id="UP000236449"/>
    </source>
</evidence>
<reference evidence="8 9" key="1">
    <citation type="submission" date="2018-01" db="EMBL/GenBank/DDBJ databases">
        <title>Draft genome sequences of six Vibrio diazotrophicus strains isolated from deep-sea sediments of the Baltic Sea.</title>
        <authorList>
            <person name="Castillo D."/>
            <person name="Vandieken V."/>
            <person name="Chiang O."/>
            <person name="Middelboe M."/>
        </authorList>
    </citation>
    <scope>NUCLEOTIDE SEQUENCE [LARGE SCALE GENOMIC DNA]</scope>
    <source>
        <strain evidence="8 9">60.27F</strain>
    </source>
</reference>
<dbReference type="PANTHER" id="PTHR11609">
    <property type="entry name" value="PURINE BIOSYNTHESIS PROTEIN 6/7, PUR6/7"/>
    <property type="match status" value="1"/>
</dbReference>
<dbReference type="NCBIfam" id="NF004679">
    <property type="entry name" value="PRK06019.1-5"/>
    <property type="match status" value="1"/>
</dbReference>
<dbReference type="Gene3D" id="3.30.470.20">
    <property type="entry name" value="ATP-grasp fold, B domain"/>
    <property type="match status" value="1"/>
</dbReference>
<comment type="subunit">
    <text evidence="5 6">Homodimer.</text>
</comment>
<dbReference type="GO" id="GO:0046872">
    <property type="term" value="F:metal ion binding"/>
    <property type="evidence" value="ECO:0007669"/>
    <property type="project" value="InterPro"/>
</dbReference>
<evidence type="ECO:0000259" key="7">
    <source>
        <dbReference type="PROSITE" id="PS50975"/>
    </source>
</evidence>
<evidence type="ECO:0000256" key="1">
    <source>
        <dbReference type="ARBA" id="ARBA00022598"/>
    </source>
</evidence>
<dbReference type="InterPro" id="IPR011761">
    <property type="entry name" value="ATP-grasp"/>
</dbReference>
<evidence type="ECO:0000256" key="2">
    <source>
        <dbReference type="ARBA" id="ARBA00022741"/>
    </source>
</evidence>
<feature type="binding site" evidence="5">
    <location>
        <position position="206"/>
    </location>
    <ligand>
        <name>ATP</name>
        <dbReference type="ChEBI" id="CHEBI:30616"/>
    </ligand>
</feature>
<feature type="binding site" evidence="5">
    <location>
        <begin position="175"/>
        <end position="178"/>
    </location>
    <ligand>
        <name>ATP</name>
        <dbReference type="ChEBI" id="CHEBI:30616"/>
    </ligand>
</feature>
<comment type="function">
    <text evidence="6">Catalyzes the ATP-dependent conversion of 5-aminoimidazole ribonucleotide (AIR) and HCO(3)- to N5-carboxyaminoimidazole ribonucleotide (N5-CAIR).</text>
</comment>
<comment type="function">
    <text evidence="5">Catalyzes the ATP-dependent conversion of 5-aminoimidazole ribonucleotide (AIR) and HCO(3)(-) to N5-carboxyaminoimidazole ribonucleotide (N5-CAIR).</text>
</comment>
<dbReference type="NCBIfam" id="TIGR01161">
    <property type="entry name" value="purK"/>
    <property type="match status" value="1"/>
</dbReference>
<dbReference type="Pfam" id="PF02222">
    <property type="entry name" value="ATP-grasp"/>
    <property type="match status" value="1"/>
</dbReference>
<feature type="binding site" evidence="5">
    <location>
        <begin position="257"/>
        <end position="258"/>
    </location>
    <ligand>
        <name>ATP</name>
        <dbReference type="ChEBI" id="CHEBI:30616"/>
    </ligand>
</feature>